<evidence type="ECO:0000259" key="8">
    <source>
        <dbReference type="Pfam" id="PF09364"/>
    </source>
</evidence>
<comment type="similarity">
    <text evidence="2">Belongs to the XFP family.</text>
</comment>
<dbReference type="PANTHER" id="PTHR31273">
    <property type="entry name" value="PHOSPHOKETOLASE-RELATED"/>
    <property type="match status" value="1"/>
</dbReference>
<reference evidence="9" key="1">
    <citation type="submission" date="2020-03" db="EMBL/GenBank/DDBJ databases">
        <authorList>
            <person name="He L."/>
        </authorList>
    </citation>
    <scope>NUCLEOTIDE SEQUENCE</scope>
    <source>
        <strain evidence="9">CkLH20</strain>
    </source>
</reference>
<dbReference type="RefSeq" id="XP_038744816.1">
    <property type="nucleotide sequence ID" value="XM_038889892.1"/>
</dbReference>
<dbReference type="InterPro" id="IPR029061">
    <property type="entry name" value="THDP-binding"/>
</dbReference>
<comment type="cofactor">
    <cofactor evidence="1">
        <name>thiamine diphosphate</name>
        <dbReference type="ChEBI" id="CHEBI:58937"/>
    </cofactor>
</comment>
<dbReference type="Pfam" id="PF03894">
    <property type="entry name" value="XFP"/>
    <property type="match status" value="1"/>
</dbReference>
<evidence type="ECO:0000313" key="10">
    <source>
        <dbReference type="Proteomes" id="UP000781932"/>
    </source>
</evidence>
<keyword evidence="3" id="KW-0786">Thiamine pyrophosphate</keyword>
<feature type="compositionally biased region" description="Polar residues" evidence="5">
    <location>
        <begin position="806"/>
        <end position="818"/>
    </location>
</feature>
<gene>
    <name evidence="9" type="ORF">CkaCkLH20_07175</name>
</gene>
<feature type="domain" description="Xylulose 5-phosphate/Fructose 6-phosphate phosphoketolase N-terminal" evidence="8">
    <location>
        <begin position="36"/>
        <end position="392"/>
    </location>
</feature>
<dbReference type="OrthoDB" id="2532903at2759"/>
<dbReference type="GeneID" id="62162966"/>
<evidence type="ECO:0000256" key="2">
    <source>
        <dbReference type="ARBA" id="ARBA00005623"/>
    </source>
</evidence>
<evidence type="ECO:0000313" key="9">
    <source>
        <dbReference type="EMBL" id="KAF9875355.1"/>
    </source>
</evidence>
<dbReference type="SUPFAM" id="SSF52922">
    <property type="entry name" value="TK C-terminal domain-like"/>
    <property type="match status" value="1"/>
</dbReference>
<dbReference type="Pfam" id="PF05670">
    <property type="entry name" value="NFACT-R_1"/>
    <property type="match status" value="1"/>
</dbReference>
<dbReference type="GO" id="GO:0005975">
    <property type="term" value="P:carbohydrate metabolic process"/>
    <property type="evidence" value="ECO:0007669"/>
    <property type="project" value="InterPro"/>
</dbReference>
<dbReference type="InterPro" id="IPR018970">
    <property type="entry name" value="Xul5P/Fru6P_PKetolase_N"/>
</dbReference>
<reference evidence="9" key="2">
    <citation type="submission" date="2020-11" db="EMBL/GenBank/DDBJ databases">
        <title>Whole genome sequencing of Colletotrichum sp.</title>
        <authorList>
            <person name="Li H."/>
        </authorList>
    </citation>
    <scope>NUCLEOTIDE SEQUENCE</scope>
    <source>
        <strain evidence="9">CkLH20</strain>
    </source>
</reference>
<dbReference type="Gene3D" id="3.40.50.970">
    <property type="match status" value="2"/>
</dbReference>
<accession>A0A9P6LJV9</accession>
<evidence type="ECO:0000259" key="7">
    <source>
        <dbReference type="Pfam" id="PF09363"/>
    </source>
</evidence>
<name>A0A9P6LJV9_9PEZI</name>
<dbReference type="InterPro" id="IPR005593">
    <property type="entry name" value="Xul5P/Fru6P_PKetolase"/>
</dbReference>
<feature type="compositionally biased region" description="Polar residues" evidence="5">
    <location>
        <begin position="1068"/>
        <end position="1079"/>
    </location>
</feature>
<sequence length="1089" mass="122529">MPGEVVKEANPPPLPSHLPDNVLDLAVKTERKPLDEKVARSLRDFQNVACYIAAAMIFLRDNVLLESELKFEHVKPRLLGHWGTCPGLILVWSHLNLLIRNHDLDMIYVIGPGHGAPAALASLWLEGSLQRFYPDKYDVSKEGLSNLITTFSTPNGFPSHINSETPGAIHEGGELGYALAVSFGAVMDNPDLIVTCIVGDGEAESGPTATAWHAIKYLDPKESGAVIPILHVNGFKISERTIFGCMDDKEIVSLFSGYGYQVCIVDDLEDIDNDLSNALEWAVAEIKKIQKAARSDKPIIKPRWPMIALRTPKGWTGPKEVDGTIIEGSFKSHQVPLGKAGSDETHLEKLNEWLTRYDIGNLLTNGEPNSSILEAIPKNDAKKLGQFKTTYDPYIGLKLPDWKSLAVKPGEQVSCMKQTGQLLDKVMQENPHGFRMFTPDELESNKLDAVLKHTGRNFQWDEYSRAQGGRVIEILSEHCCQGFMQGYTLTGRVGLFPSYESFLGIVHTMMVQYAKFNKVAKQVEWRGELASINYIETSTWARQEHNGFSHQNPSFIGAVLNLKAEAARVYLPPDANCFLSTVHHCLQSKDKVNLVIGSKQPTATYLSVEDAAEHCRVGASIWPFASTDGGANPDVVLVGIGVEVTFEVVKAAELLHDLAPDLRVRVVNVTDLMVLRAEAKHPHALSRQVFLDMFTEDRDVVFNYHGYVTELQGLLFGRPGLDRMSVSGYCEEGTTTTPFDMMLENHVSRYHVAIQALKSGAKLNEKVKDNLLENIKSIHSKVTAIRGYFQQHGKVHDLPHPHLEISPSQTPKNPTNLTKPHPHSQRDDEDEQQNDAARRPENCEDSFRTDTKMVYYFTSTVVDPSAFIYVGKDKFENEELIKYGWEEDGTHSLTHSLSLTHLTTSQFHVDKLSSAHIYLRLPEQSSDASVTQMTWDAIPQPLLTDLAQLTKANSIEGNKKDNITVIYTPWSNLKKDGSMEVGQVSFKDPRKVKKVLVPQRENPVVNRLNKTKVERKPDLKQEREDRLKELRKRDQAASLLRKKEEARVMQERKEKKWQKDHAYDDLFSQDNMEESSNQNRNEDWEDDFM</sequence>
<organism evidence="9 10">
    <name type="scientific">Colletotrichum karsti</name>
    <dbReference type="NCBI Taxonomy" id="1095194"/>
    <lineage>
        <taxon>Eukaryota</taxon>
        <taxon>Fungi</taxon>
        <taxon>Dikarya</taxon>
        <taxon>Ascomycota</taxon>
        <taxon>Pezizomycotina</taxon>
        <taxon>Sordariomycetes</taxon>
        <taxon>Hypocreomycetidae</taxon>
        <taxon>Glomerellales</taxon>
        <taxon>Glomerellaceae</taxon>
        <taxon>Colletotrichum</taxon>
        <taxon>Colletotrichum boninense species complex</taxon>
    </lineage>
</organism>
<dbReference type="Pfam" id="PF09363">
    <property type="entry name" value="XFP_C"/>
    <property type="match status" value="1"/>
</dbReference>
<keyword evidence="4" id="KW-0456">Lyase</keyword>
<dbReference type="Gene3D" id="3.40.50.920">
    <property type="match status" value="1"/>
</dbReference>
<dbReference type="Proteomes" id="UP000781932">
    <property type="component" value="Unassembled WGS sequence"/>
</dbReference>
<keyword evidence="10" id="KW-1185">Reference proteome</keyword>
<feature type="region of interest" description="Disordered" evidence="5">
    <location>
        <begin position="1011"/>
        <end position="1089"/>
    </location>
</feature>
<dbReference type="Pfam" id="PF09364">
    <property type="entry name" value="XFP_N"/>
    <property type="match status" value="1"/>
</dbReference>
<feature type="domain" description="Xylulose 5-phosphate/Fructose 6-phosphate phosphoketolase C-terminal" evidence="7">
    <location>
        <begin position="599"/>
        <end position="794"/>
    </location>
</feature>
<evidence type="ECO:0000256" key="5">
    <source>
        <dbReference type="SAM" id="MobiDB-lite"/>
    </source>
</evidence>
<dbReference type="InterPro" id="IPR019790">
    <property type="entry name" value="Xul5P/Fru6P_PKetolase_CS"/>
</dbReference>
<protein>
    <recommendedName>
        <fullName evidence="11">Phosphoketolase</fullName>
    </recommendedName>
</protein>
<dbReference type="PROSITE" id="PS60003">
    <property type="entry name" value="PHOSPHOKETOLASE_2"/>
    <property type="match status" value="1"/>
</dbReference>
<feature type="region of interest" description="Disordered" evidence="5">
    <location>
        <begin position="797"/>
        <end position="844"/>
    </location>
</feature>
<dbReference type="PANTHER" id="PTHR31273:SF1">
    <property type="entry name" value="PHOSPHOKETOLASE-RELATED"/>
    <property type="match status" value="1"/>
</dbReference>
<dbReference type="InterPro" id="IPR008532">
    <property type="entry name" value="NFACT_RNA-bd"/>
</dbReference>
<feature type="compositionally biased region" description="Basic and acidic residues" evidence="5">
    <location>
        <begin position="1011"/>
        <end position="1064"/>
    </location>
</feature>
<evidence type="ECO:0000259" key="6">
    <source>
        <dbReference type="Pfam" id="PF05670"/>
    </source>
</evidence>
<dbReference type="PROSITE" id="PS60002">
    <property type="entry name" value="PHOSPHOKETOLASE_1"/>
    <property type="match status" value="1"/>
</dbReference>
<feature type="domain" description="NFACT RNA-binding" evidence="6">
    <location>
        <begin position="853"/>
        <end position="988"/>
    </location>
</feature>
<dbReference type="InterPro" id="IPR018969">
    <property type="entry name" value="Xul5P/Fru6P_PKetolase_C"/>
</dbReference>
<evidence type="ECO:0000256" key="4">
    <source>
        <dbReference type="ARBA" id="ARBA00023239"/>
    </source>
</evidence>
<evidence type="ECO:0008006" key="11">
    <source>
        <dbReference type="Google" id="ProtNLM"/>
    </source>
</evidence>
<dbReference type="InterPro" id="IPR009014">
    <property type="entry name" value="Transketo_C/PFOR_II"/>
</dbReference>
<evidence type="ECO:0000256" key="3">
    <source>
        <dbReference type="ARBA" id="ARBA00023052"/>
    </source>
</evidence>
<comment type="caution">
    <text evidence="9">The sequence shown here is derived from an EMBL/GenBank/DDBJ whole genome shotgun (WGS) entry which is preliminary data.</text>
</comment>
<dbReference type="AlphaFoldDB" id="A0A9P6LJV9"/>
<dbReference type="EMBL" id="JAATWM020000022">
    <property type="protein sequence ID" value="KAF9875355.1"/>
    <property type="molecule type" value="Genomic_DNA"/>
</dbReference>
<evidence type="ECO:0000256" key="1">
    <source>
        <dbReference type="ARBA" id="ARBA00001964"/>
    </source>
</evidence>
<dbReference type="InterPro" id="IPR019789">
    <property type="entry name" value="Xul5P/Fru6P_PKetolase_ThDP_BS"/>
</dbReference>
<proteinExistence type="inferred from homology"/>
<dbReference type="GO" id="GO:0016832">
    <property type="term" value="F:aldehyde-lyase activity"/>
    <property type="evidence" value="ECO:0007669"/>
    <property type="project" value="InterPro"/>
</dbReference>
<dbReference type="SUPFAM" id="SSF52518">
    <property type="entry name" value="Thiamin diphosphate-binding fold (THDP-binding)"/>
    <property type="match status" value="2"/>
</dbReference>